<gene>
    <name evidence="1" type="ORF">B5V00_08265</name>
</gene>
<comment type="caution">
    <text evidence="1">The sequence shown here is derived from an EMBL/GenBank/DDBJ whole genome shotgun (WGS) entry which is preliminary data.</text>
</comment>
<dbReference type="InterPro" id="IPR036291">
    <property type="entry name" value="NAD(P)-bd_dom_sf"/>
</dbReference>
<dbReference type="Gene3D" id="3.40.50.720">
    <property type="entry name" value="NAD(P)-binding Rossmann-like Domain"/>
    <property type="match status" value="1"/>
</dbReference>
<dbReference type="STRING" id="1969733.B5V00_08265"/>
<proteinExistence type="predicted"/>
<dbReference type="Proteomes" id="UP000193136">
    <property type="component" value="Unassembled WGS sequence"/>
</dbReference>
<dbReference type="SUPFAM" id="SSF51735">
    <property type="entry name" value="NAD(P)-binding Rossmann-fold domains"/>
    <property type="match status" value="1"/>
</dbReference>
<evidence type="ECO:0008006" key="3">
    <source>
        <dbReference type="Google" id="ProtNLM"/>
    </source>
</evidence>
<organism evidence="1 2">
    <name type="scientific">Geothermobacter hydrogeniphilus</name>
    <dbReference type="NCBI Taxonomy" id="1969733"/>
    <lineage>
        <taxon>Bacteria</taxon>
        <taxon>Pseudomonadati</taxon>
        <taxon>Thermodesulfobacteriota</taxon>
        <taxon>Desulfuromonadia</taxon>
        <taxon>Desulfuromonadales</taxon>
        <taxon>Geothermobacteraceae</taxon>
        <taxon>Geothermobacter</taxon>
    </lineage>
</organism>
<reference evidence="1 2" key="1">
    <citation type="submission" date="2017-03" db="EMBL/GenBank/DDBJ databases">
        <title>Genome sequence of Geothermobacter sp. EPR-M, Deep-Sea Iron Reducer.</title>
        <authorList>
            <person name="Tully B."/>
            <person name="Savalia P."/>
            <person name="Abuyen K."/>
            <person name="Baughan C."/>
            <person name="Romero E."/>
            <person name="Ronkowski C."/>
            <person name="Torres B."/>
            <person name="Tremblay J."/>
            <person name="Trujillo A."/>
            <person name="Tyler M."/>
            <person name="Perez-Rodriguez I."/>
            <person name="Amend J."/>
        </authorList>
    </citation>
    <scope>NUCLEOTIDE SEQUENCE [LARGE SCALE GENOMIC DNA]</scope>
    <source>
        <strain evidence="1 2">EPR-M</strain>
    </source>
</reference>
<dbReference type="RefSeq" id="WP_085010311.1">
    <property type="nucleotide sequence ID" value="NZ_NAAD01000009.1"/>
</dbReference>
<accession>A0A1X0Y553</accession>
<dbReference type="EMBL" id="NAAD01000009">
    <property type="protein sequence ID" value="ORJ60238.1"/>
    <property type="molecule type" value="Genomic_DNA"/>
</dbReference>
<sequence length="129" mass="14282">MESVRVALLGAGRTGHAFLREMLGYDYIEVIGVCDLEEDAPGLEMARKNGLMTTLDPMELLSLGEQIDILVDLSGDLSQKRQIKDYFERIDNTHTIIMHDLVARLCISLATRQNCLLPTIHPADTGIGV</sequence>
<dbReference type="AlphaFoldDB" id="A0A1X0Y553"/>
<evidence type="ECO:0000313" key="2">
    <source>
        <dbReference type="Proteomes" id="UP000193136"/>
    </source>
</evidence>
<keyword evidence="2" id="KW-1185">Reference proteome</keyword>
<protein>
    <recommendedName>
        <fullName evidence="3">Homoserine dehydrogenase, NAD binding domain</fullName>
    </recommendedName>
</protein>
<dbReference type="OrthoDB" id="9786743at2"/>
<evidence type="ECO:0000313" key="1">
    <source>
        <dbReference type="EMBL" id="ORJ60238.1"/>
    </source>
</evidence>
<name>A0A1X0Y553_9BACT</name>